<keyword evidence="3" id="KW-0540">Nuclease</keyword>
<evidence type="ECO:0000256" key="4">
    <source>
        <dbReference type="ARBA" id="ARBA00022759"/>
    </source>
</evidence>
<dbReference type="Gene3D" id="3.30.2170.10">
    <property type="entry name" value="archaeoglobus fulgidus dsm 4304 superfamily"/>
    <property type="match status" value="1"/>
</dbReference>
<evidence type="ECO:0000313" key="7">
    <source>
        <dbReference type="Proteomes" id="UP000235965"/>
    </source>
</evidence>
<sequence>MESGGNVDEDSVIDANWIVEEEKFKSKIICHDMYDWQHKRCISRVGGMDLSFIKGNEKVACAALVICELPDFEVVYEDIKMVSLTIPYIPGFAGFLGYREAPALVEAFSRLCDTNPSLVPECILVDGNGVLHPRGYGLASHVGVLCDVPAVGVAKNLYQMDGILRDDQKQKISHLREPGDHFALKTNSGNTLGLLVMTPCRSQNTLNITFPDDDRDLALFGGGKSAWFHCLLISFVSGS</sequence>
<dbReference type="EMBL" id="NEVH01006731">
    <property type="protein sequence ID" value="PNF36836.1"/>
    <property type="molecule type" value="Genomic_DNA"/>
</dbReference>
<comment type="subcellular location">
    <subcellularLocation>
        <location evidence="1">Cytoplasm</location>
    </subcellularLocation>
</comment>
<dbReference type="InParanoid" id="A0A2J7R7P8"/>
<keyword evidence="4" id="KW-0255">Endonuclease</keyword>
<evidence type="ECO:0000256" key="5">
    <source>
        <dbReference type="ARBA" id="ARBA00022801"/>
    </source>
</evidence>
<dbReference type="GO" id="GO:0005737">
    <property type="term" value="C:cytoplasm"/>
    <property type="evidence" value="ECO:0007669"/>
    <property type="project" value="UniProtKB-SubCell"/>
</dbReference>
<proteinExistence type="predicted"/>
<evidence type="ECO:0000313" key="6">
    <source>
        <dbReference type="EMBL" id="PNF36836.1"/>
    </source>
</evidence>
<dbReference type="GO" id="GO:0016891">
    <property type="term" value="F:RNA endonuclease activity producing 5'-phosphomonoesters, hydrolytic mechanism"/>
    <property type="evidence" value="ECO:0007669"/>
    <property type="project" value="TreeGrafter"/>
</dbReference>
<gene>
    <name evidence="6" type="ORF">B7P43_G09626</name>
</gene>
<dbReference type="InterPro" id="IPR007581">
    <property type="entry name" value="Endonuclease-V"/>
</dbReference>
<evidence type="ECO:0000256" key="2">
    <source>
        <dbReference type="ARBA" id="ARBA00022490"/>
    </source>
</evidence>
<dbReference type="PANTHER" id="PTHR28511:SF1">
    <property type="entry name" value="ENDONUCLEASE V"/>
    <property type="match status" value="1"/>
</dbReference>
<dbReference type="PANTHER" id="PTHR28511">
    <property type="entry name" value="ENDONUCLEASE V"/>
    <property type="match status" value="1"/>
</dbReference>
<dbReference type="GO" id="GO:0003727">
    <property type="term" value="F:single-stranded RNA binding"/>
    <property type="evidence" value="ECO:0007669"/>
    <property type="project" value="TreeGrafter"/>
</dbReference>
<name>A0A2J7R7P8_9NEOP</name>
<evidence type="ECO:0000256" key="1">
    <source>
        <dbReference type="ARBA" id="ARBA00004496"/>
    </source>
</evidence>
<dbReference type="STRING" id="105785.A0A2J7R7P8"/>
<dbReference type="Proteomes" id="UP000235965">
    <property type="component" value="Unassembled WGS sequence"/>
</dbReference>
<evidence type="ECO:0008006" key="8">
    <source>
        <dbReference type="Google" id="ProtNLM"/>
    </source>
</evidence>
<reference evidence="6 7" key="1">
    <citation type="submission" date="2017-12" db="EMBL/GenBank/DDBJ databases">
        <title>Hemimetabolous genomes reveal molecular basis of termite eusociality.</title>
        <authorList>
            <person name="Harrison M.C."/>
            <person name="Jongepier E."/>
            <person name="Robertson H.M."/>
            <person name="Arning N."/>
            <person name="Bitard-Feildel T."/>
            <person name="Chao H."/>
            <person name="Childers C.P."/>
            <person name="Dinh H."/>
            <person name="Doddapaneni H."/>
            <person name="Dugan S."/>
            <person name="Gowin J."/>
            <person name="Greiner C."/>
            <person name="Han Y."/>
            <person name="Hu H."/>
            <person name="Hughes D.S.T."/>
            <person name="Huylmans A.-K."/>
            <person name="Kemena C."/>
            <person name="Kremer L.P.M."/>
            <person name="Lee S.L."/>
            <person name="Lopez-Ezquerra A."/>
            <person name="Mallet L."/>
            <person name="Monroy-Kuhn J.M."/>
            <person name="Moser A."/>
            <person name="Murali S.C."/>
            <person name="Muzny D.M."/>
            <person name="Otani S."/>
            <person name="Piulachs M.-D."/>
            <person name="Poelchau M."/>
            <person name="Qu J."/>
            <person name="Schaub F."/>
            <person name="Wada-Katsumata A."/>
            <person name="Worley K.C."/>
            <person name="Xie Q."/>
            <person name="Ylla G."/>
            <person name="Poulsen M."/>
            <person name="Gibbs R.A."/>
            <person name="Schal C."/>
            <person name="Richards S."/>
            <person name="Belles X."/>
            <person name="Korb J."/>
            <person name="Bornberg-Bauer E."/>
        </authorList>
    </citation>
    <scope>NUCLEOTIDE SEQUENCE [LARGE SCALE GENOMIC DNA]</scope>
    <source>
        <tissue evidence="6">Whole body</tissue>
    </source>
</reference>
<accession>A0A2J7R7P8</accession>
<keyword evidence="2" id="KW-0963">Cytoplasm</keyword>
<evidence type="ECO:0000256" key="3">
    <source>
        <dbReference type="ARBA" id="ARBA00022722"/>
    </source>
</evidence>
<dbReference type="AlphaFoldDB" id="A0A2J7R7P8"/>
<dbReference type="GO" id="GO:0005730">
    <property type="term" value="C:nucleolus"/>
    <property type="evidence" value="ECO:0007669"/>
    <property type="project" value="TreeGrafter"/>
</dbReference>
<keyword evidence="5" id="KW-0378">Hydrolase</keyword>
<keyword evidence="7" id="KW-1185">Reference proteome</keyword>
<organism evidence="6 7">
    <name type="scientific">Cryptotermes secundus</name>
    <dbReference type="NCBI Taxonomy" id="105785"/>
    <lineage>
        <taxon>Eukaryota</taxon>
        <taxon>Metazoa</taxon>
        <taxon>Ecdysozoa</taxon>
        <taxon>Arthropoda</taxon>
        <taxon>Hexapoda</taxon>
        <taxon>Insecta</taxon>
        <taxon>Pterygota</taxon>
        <taxon>Neoptera</taxon>
        <taxon>Polyneoptera</taxon>
        <taxon>Dictyoptera</taxon>
        <taxon>Blattodea</taxon>
        <taxon>Blattoidea</taxon>
        <taxon>Termitoidae</taxon>
        <taxon>Kalotermitidae</taxon>
        <taxon>Cryptotermitinae</taxon>
        <taxon>Cryptotermes</taxon>
    </lineage>
</organism>
<protein>
    <recommendedName>
        <fullName evidence="8">Endonuclease V</fullName>
    </recommendedName>
</protein>
<dbReference type="OrthoDB" id="20018at2759"/>
<dbReference type="GO" id="GO:0006281">
    <property type="term" value="P:DNA repair"/>
    <property type="evidence" value="ECO:0007669"/>
    <property type="project" value="InterPro"/>
</dbReference>
<comment type="caution">
    <text evidence="6">The sequence shown here is derived from an EMBL/GenBank/DDBJ whole genome shotgun (WGS) entry which is preliminary data.</text>
</comment>
<dbReference type="Pfam" id="PF04493">
    <property type="entry name" value="Endonuclease_5"/>
    <property type="match status" value="1"/>
</dbReference>